<evidence type="ECO:0000256" key="4">
    <source>
        <dbReference type="ARBA" id="ARBA00022729"/>
    </source>
</evidence>
<keyword evidence="3" id="KW-0813">Transport</keyword>
<protein>
    <submittedName>
        <fullName evidence="7">ABC transporter substrate-binding protein</fullName>
    </submittedName>
</protein>
<organism evidence="7 8">
    <name type="scientific">Nocardioides panacisoli</name>
    <dbReference type="NCBI Taxonomy" id="627624"/>
    <lineage>
        <taxon>Bacteria</taxon>
        <taxon>Bacillati</taxon>
        <taxon>Actinomycetota</taxon>
        <taxon>Actinomycetes</taxon>
        <taxon>Propionibacteriales</taxon>
        <taxon>Nocardioidaceae</taxon>
        <taxon>Nocardioides</taxon>
    </lineage>
</organism>
<dbReference type="SUPFAM" id="SSF53850">
    <property type="entry name" value="Periplasmic binding protein-like II"/>
    <property type="match status" value="1"/>
</dbReference>
<dbReference type="PROSITE" id="PS51257">
    <property type="entry name" value="PROKAR_LIPOPROTEIN"/>
    <property type="match status" value="1"/>
</dbReference>
<keyword evidence="8" id="KW-1185">Reference proteome</keyword>
<sequence length="479" mass="50529">MRPARPAPSSRRALAALATLGIAASGLSACSVAGASDSADDVVTIGYQSKTINTVTAGTLLRHLGYFEDKLHDIDPDLKVDWQDYDTGAPITAQMLAGKIDIGSMGDYPLLINGSRAGTGDDGDSMVAVTGYNPHGALNGVVVGKDSPVQTLDDLDGGTISASVGSAGHGTLVQALDKDGIDPAQDVTIENQDPSVGASSLQAGSVDAVSQFVAWPGLLAFRDDARLVYDGGELDLPTLHGTVVRNEYADEHAEIVQAFLEAQIEATDFLHEHPMEAAQIVADETGLPPEVVYLYNGRNGVSTFDTTLKTDQVDALQHDVPFLKSIGVLTDPVDVDSFVDDSLIKEAYGDGYDHAAASTTNPAAITGTDEVCHEKVEDPALAGEIWVQGEDDTRPVANPECLLENAADVLDDGGTLRAAYIPDAETGTRWFADRMIWLQDGDELVPFATRESADQYAGQHPGTHELTWDEALDAARSAG</sequence>
<comment type="subcellular location">
    <subcellularLocation>
        <location evidence="1">Periplasm</location>
    </subcellularLocation>
</comment>
<feature type="chain" id="PRO_5047280599" evidence="5">
    <location>
        <begin position="30"/>
        <end position="479"/>
    </location>
</feature>
<evidence type="ECO:0000256" key="1">
    <source>
        <dbReference type="ARBA" id="ARBA00004418"/>
    </source>
</evidence>
<evidence type="ECO:0000259" key="6">
    <source>
        <dbReference type="SMART" id="SM00062"/>
    </source>
</evidence>
<dbReference type="PANTHER" id="PTHR30024">
    <property type="entry name" value="ALIPHATIC SULFONATES-BINDING PROTEIN-RELATED"/>
    <property type="match status" value="1"/>
</dbReference>
<dbReference type="InterPro" id="IPR015168">
    <property type="entry name" value="SsuA/THI5"/>
</dbReference>
<dbReference type="Proteomes" id="UP001501821">
    <property type="component" value="Unassembled WGS sequence"/>
</dbReference>
<dbReference type="SMART" id="SM00062">
    <property type="entry name" value="PBPb"/>
    <property type="match status" value="1"/>
</dbReference>
<dbReference type="EMBL" id="BAABAH010000002">
    <property type="protein sequence ID" value="GAA3807359.1"/>
    <property type="molecule type" value="Genomic_DNA"/>
</dbReference>
<dbReference type="PANTHER" id="PTHR30024:SF45">
    <property type="entry name" value="ABC TRANSPORTER SUBSTRATE-BINDING PROTEIN"/>
    <property type="match status" value="1"/>
</dbReference>
<accession>A0ABP7I2U4</accession>
<evidence type="ECO:0000313" key="8">
    <source>
        <dbReference type="Proteomes" id="UP001501821"/>
    </source>
</evidence>
<keyword evidence="4 5" id="KW-0732">Signal</keyword>
<dbReference type="SUPFAM" id="SSF160387">
    <property type="entry name" value="NosL/MerB-like"/>
    <property type="match status" value="1"/>
</dbReference>
<dbReference type="InterPro" id="IPR010067">
    <property type="entry name" value="ABC_SsuA_sub-bd"/>
</dbReference>
<dbReference type="InterPro" id="IPR001638">
    <property type="entry name" value="Solute-binding_3/MltF_N"/>
</dbReference>
<proteinExistence type="inferred from homology"/>
<dbReference type="RefSeq" id="WP_344772512.1">
    <property type="nucleotide sequence ID" value="NZ_BAABAH010000002.1"/>
</dbReference>
<comment type="similarity">
    <text evidence="2">Belongs to the bacterial solute-binding protein SsuA/TauA family.</text>
</comment>
<reference evidence="8" key="1">
    <citation type="journal article" date="2019" name="Int. J. Syst. Evol. Microbiol.">
        <title>The Global Catalogue of Microorganisms (GCM) 10K type strain sequencing project: providing services to taxonomists for standard genome sequencing and annotation.</title>
        <authorList>
            <consortium name="The Broad Institute Genomics Platform"/>
            <consortium name="The Broad Institute Genome Sequencing Center for Infectious Disease"/>
            <person name="Wu L."/>
            <person name="Ma J."/>
        </authorList>
    </citation>
    <scope>NUCLEOTIDE SEQUENCE [LARGE SCALE GENOMIC DNA]</scope>
    <source>
        <strain evidence="8">JCM 16953</strain>
    </source>
</reference>
<dbReference type="Gene3D" id="3.40.190.10">
    <property type="entry name" value="Periplasmic binding protein-like II"/>
    <property type="match status" value="2"/>
</dbReference>
<feature type="domain" description="Solute-binding protein family 3/N-terminal" evidence="6">
    <location>
        <begin position="54"/>
        <end position="273"/>
    </location>
</feature>
<name>A0ABP7I2U4_9ACTN</name>
<evidence type="ECO:0000256" key="2">
    <source>
        <dbReference type="ARBA" id="ARBA00010742"/>
    </source>
</evidence>
<evidence type="ECO:0000256" key="3">
    <source>
        <dbReference type="ARBA" id="ARBA00022448"/>
    </source>
</evidence>
<comment type="caution">
    <text evidence="7">The sequence shown here is derived from an EMBL/GenBank/DDBJ whole genome shotgun (WGS) entry which is preliminary data.</text>
</comment>
<evidence type="ECO:0000313" key="7">
    <source>
        <dbReference type="EMBL" id="GAA3807359.1"/>
    </source>
</evidence>
<gene>
    <name evidence="7" type="ORF">GCM10022242_07920</name>
</gene>
<dbReference type="NCBIfam" id="TIGR01728">
    <property type="entry name" value="SsuA_fam"/>
    <property type="match status" value="1"/>
</dbReference>
<dbReference type="Pfam" id="PF09084">
    <property type="entry name" value="NMT1"/>
    <property type="match status" value="1"/>
</dbReference>
<feature type="signal peptide" evidence="5">
    <location>
        <begin position="1"/>
        <end position="29"/>
    </location>
</feature>
<evidence type="ECO:0000256" key="5">
    <source>
        <dbReference type="SAM" id="SignalP"/>
    </source>
</evidence>